<dbReference type="AlphaFoldDB" id="A0A5J4FAT0"/>
<protein>
    <submittedName>
        <fullName evidence="1">Uncharacterized protein</fullName>
    </submittedName>
</protein>
<evidence type="ECO:0000313" key="2">
    <source>
        <dbReference type="Proteomes" id="UP000376575"/>
    </source>
</evidence>
<dbReference type="Gene3D" id="1.10.1220.10">
    <property type="entry name" value="Met repressor-like"/>
    <property type="match status" value="1"/>
</dbReference>
<comment type="caution">
    <text evidence="1">The sequence shown here is derived from an EMBL/GenBank/DDBJ whole genome shotgun (WGS) entry which is preliminary data.</text>
</comment>
<proteinExistence type="predicted"/>
<gene>
    <name evidence="1" type="ORF">MiAbW_02341</name>
</gene>
<evidence type="ECO:0000313" key="1">
    <source>
        <dbReference type="EMBL" id="GEA27774.1"/>
    </source>
</evidence>
<reference evidence="1 2" key="1">
    <citation type="journal article" date="2019" name="FEMS Microbiol. Lett.">
        <title>A novel salt-tolerant genotype illuminates the sucrose gene evolution in freshwater bloom-forming cyanobacterium Microcystis aeruginosa.</title>
        <authorList>
            <person name="Tanabe Y."/>
            <person name="Yamaguchi H."/>
            <person name="Sano T."/>
            <person name="Kawachi M."/>
        </authorList>
    </citation>
    <scope>NUCLEOTIDE SEQUENCE [LARGE SCALE GENOMIC DNA]</scope>
    <source>
        <strain evidence="1 2">NIES-4325</strain>
    </source>
</reference>
<accession>A0A5J4FAT0</accession>
<sequence>MVRKDKMARQLQITLPEDTMELLDRWLTSSDYPEKEYNSLINEAIKLYIMEQQRNYLKQQLKEGAIVRAERDLNLAQDWFSLEEYLW</sequence>
<dbReference type="EMBL" id="BJKP01000020">
    <property type="protein sequence ID" value="GEA27774.1"/>
    <property type="molecule type" value="Genomic_DNA"/>
</dbReference>
<organism evidence="1 2">
    <name type="scientific">Microcystis aeruginosa NIES-4325</name>
    <dbReference type="NCBI Taxonomy" id="2569534"/>
    <lineage>
        <taxon>Bacteria</taxon>
        <taxon>Bacillati</taxon>
        <taxon>Cyanobacteriota</taxon>
        <taxon>Cyanophyceae</taxon>
        <taxon>Oscillatoriophycideae</taxon>
        <taxon>Chroococcales</taxon>
        <taxon>Microcystaceae</taxon>
        <taxon>Microcystis</taxon>
    </lineage>
</organism>
<name>A0A5J4FAT0_MICAE</name>
<dbReference type="InterPro" id="IPR013321">
    <property type="entry name" value="Arc_rbn_hlx_hlx"/>
</dbReference>
<dbReference type="Proteomes" id="UP000376575">
    <property type="component" value="Unassembled WGS sequence"/>
</dbReference>
<dbReference type="GO" id="GO:0006355">
    <property type="term" value="P:regulation of DNA-templated transcription"/>
    <property type="evidence" value="ECO:0007669"/>
    <property type="project" value="InterPro"/>
</dbReference>